<evidence type="ECO:0000256" key="1">
    <source>
        <dbReference type="ARBA" id="ARBA00022614"/>
    </source>
</evidence>
<evidence type="ECO:0000256" key="2">
    <source>
        <dbReference type="ARBA" id="ARBA00022737"/>
    </source>
</evidence>
<dbReference type="AlphaFoldDB" id="A0A0S3SYQ6"/>
<protein>
    <recommendedName>
        <fullName evidence="5">Leucine-rich repeat-containing N-terminal plant-type domain-containing protein</fullName>
    </recommendedName>
</protein>
<dbReference type="PRINTS" id="PR00019">
    <property type="entry name" value="LEURICHRPT"/>
</dbReference>
<gene>
    <name evidence="3" type="primary">Vigan.09G162300</name>
    <name evidence="3" type="ORF">VIGAN_09162300</name>
</gene>
<dbReference type="SMART" id="SM00369">
    <property type="entry name" value="LRR_TYP"/>
    <property type="match status" value="1"/>
</dbReference>
<proteinExistence type="predicted"/>
<keyword evidence="4" id="KW-1185">Reference proteome</keyword>
<dbReference type="InterPro" id="IPR001611">
    <property type="entry name" value="Leu-rich_rpt"/>
</dbReference>
<dbReference type="PANTHER" id="PTHR48010:SF96">
    <property type="entry name" value="OS05G0595800 PROTEIN"/>
    <property type="match status" value="1"/>
</dbReference>
<dbReference type="Proteomes" id="UP000291084">
    <property type="component" value="Chromosome 9"/>
</dbReference>
<sequence length="119" mass="12488">MGADGEEVPLETALEHTSLASSQAYNFSASVCSWQGVSCDANREHVVGLVFSGMNLSGTVPDNTIGKLGKLQTLDLSHNNITGLPSDFWSLSSLKNLNLSSNHISGSNLLVSVVVISVV</sequence>
<keyword evidence="1" id="KW-0433">Leucine-rich repeat</keyword>
<evidence type="ECO:0008006" key="5">
    <source>
        <dbReference type="Google" id="ProtNLM"/>
    </source>
</evidence>
<keyword evidence="2" id="KW-0677">Repeat</keyword>
<dbReference type="SUPFAM" id="SSF52058">
    <property type="entry name" value="L domain-like"/>
    <property type="match status" value="1"/>
</dbReference>
<dbReference type="InterPro" id="IPR003591">
    <property type="entry name" value="Leu-rich_rpt_typical-subtyp"/>
</dbReference>
<dbReference type="Gene3D" id="3.80.10.10">
    <property type="entry name" value="Ribonuclease Inhibitor"/>
    <property type="match status" value="1"/>
</dbReference>
<evidence type="ECO:0000313" key="3">
    <source>
        <dbReference type="EMBL" id="BAT98020.1"/>
    </source>
</evidence>
<dbReference type="InterPro" id="IPR032675">
    <property type="entry name" value="LRR_dom_sf"/>
</dbReference>
<evidence type="ECO:0000313" key="4">
    <source>
        <dbReference type="Proteomes" id="UP000291084"/>
    </source>
</evidence>
<reference evidence="3 4" key="1">
    <citation type="journal article" date="2015" name="Sci. Rep.">
        <title>The power of single molecule real-time sequencing technology in the de novo assembly of a eukaryotic genome.</title>
        <authorList>
            <person name="Sakai H."/>
            <person name="Naito K."/>
            <person name="Ogiso-Tanaka E."/>
            <person name="Takahashi Y."/>
            <person name="Iseki K."/>
            <person name="Muto C."/>
            <person name="Satou K."/>
            <person name="Teruya K."/>
            <person name="Shiroma A."/>
            <person name="Shimoji M."/>
            <person name="Hirano T."/>
            <person name="Itoh T."/>
            <person name="Kaga A."/>
            <person name="Tomooka N."/>
        </authorList>
    </citation>
    <scope>NUCLEOTIDE SEQUENCE [LARGE SCALE GENOMIC DNA]</scope>
    <source>
        <strain evidence="4">cv. Shumari</strain>
    </source>
</reference>
<organism evidence="3 4">
    <name type="scientific">Vigna angularis var. angularis</name>
    <dbReference type="NCBI Taxonomy" id="157739"/>
    <lineage>
        <taxon>Eukaryota</taxon>
        <taxon>Viridiplantae</taxon>
        <taxon>Streptophyta</taxon>
        <taxon>Embryophyta</taxon>
        <taxon>Tracheophyta</taxon>
        <taxon>Spermatophyta</taxon>
        <taxon>Magnoliopsida</taxon>
        <taxon>eudicotyledons</taxon>
        <taxon>Gunneridae</taxon>
        <taxon>Pentapetalae</taxon>
        <taxon>rosids</taxon>
        <taxon>fabids</taxon>
        <taxon>Fabales</taxon>
        <taxon>Fabaceae</taxon>
        <taxon>Papilionoideae</taxon>
        <taxon>50 kb inversion clade</taxon>
        <taxon>NPAAA clade</taxon>
        <taxon>indigoferoid/millettioid clade</taxon>
        <taxon>Phaseoleae</taxon>
        <taxon>Vigna</taxon>
    </lineage>
</organism>
<accession>A0A0S3SYQ6</accession>
<dbReference type="PANTHER" id="PTHR48010">
    <property type="entry name" value="OS05G0588300 PROTEIN"/>
    <property type="match status" value="1"/>
</dbReference>
<dbReference type="Pfam" id="PF13855">
    <property type="entry name" value="LRR_8"/>
    <property type="match status" value="1"/>
</dbReference>
<dbReference type="InterPro" id="IPR050994">
    <property type="entry name" value="At_inactive_RLKs"/>
</dbReference>
<name>A0A0S3SYQ6_PHAAN</name>
<dbReference type="EMBL" id="AP015042">
    <property type="protein sequence ID" value="BAT98020.1"/>
    <property type="molecule type" value="Genomic_DNA"/>
</dbReference>
<dbReference type="PROSITE" id="PS51450">
    <property type="entry name" value="LRR"/>
    <property type="match status" value="1"/>
</dbReference>